<gene>
    <name evidence="2" type="ORF">TWF694_001372</name>
</gene>
<evidence type="ECO:0000313" key="3">
    <source>
        <dbReference type="Proteomes" id="UP001365542"/>
    </source>
</evidence>
<keyword evidence="3" id="KW-1185">Reference proteome</keyword>
<sequence>MDVDRLRLDRQQLDPIVQPENAPQPQERVALPPNPALISTFYSLLAIAYGTINFLLLMYKNQIYSSPTPKLWALLLRLLLGIPITIIYVIAVGRTTTALITRFRGDNDAEGSSWARWGKIPVMVYFGQQKFIMIFAFLLVAFTPDNWEDWKVLVDVLGDVKGLWTLWLYLGAWVAFTVFKLSPPRLQ</sequence>
<feature type="transmembrane region" description="Helical" evidence="1">
    <location>
        <begin position="162"/>
        <end position="181"/>
    </location>
</feature>
<comment type="caution">
    <text evidence="2">The sequence shown here is derived from an EMBL/GenBank/DDBJ whole genome shotgun (WGS) entry which is preliminary data.</text>
</comment>
<organism evidence="2 3">
    <name type="scientific">Orbilia ellipsospora</name>
    <dbReference type="NCBI Taxonomy" id="2528407"/>
    <lineage>
        <taxon>Eukaryota</taxon>
        <taxon>Fungi</taxon>
        <taxon>Dikarya</taxon>
        <taxon>Ascomycota</taxon>
        <taxon>Pezizomycotina</taxon>
        <taxon>Orbiliomycetes</taxon>
        <taxon>Orbiliales</taxon>
        <taxon>Orbiliaceae</taxon>
        <taxon>Orbilia</taxon>
    </lineage>
</organism>
<keyword evidence="1" id="KW-0812">Transmembrane</keyword>
<evidence type="ECO:0000313" key="2">
    <source>
        <dbReference type="EMBL" id="KAK6544686.1"/>
    </source>
</evidence>
<keyword evidence="1" id="KW-1133">Transmembrane helix</keyword>
<feature type="transmembrane region" description="Helical" evidence="1">
    <location>
        <begin position="122"/>
        <end position="142"/>
    </location>
</feature>
<dbReference type="Proteomes" id="UP001365542">
    <property type="component" value="Unassembled WGS sequence"/>
</dbReference>
<name>A0AAV9XT99_9PEZI</name>
<proteinExistence type="predicted"/>
<keyword evidence="1" id="KW-0472">Membrane</keyword>
<reference evidence="2 3" key="1">
    <citation type="submission" date="2019-10" db="EMBL/GenBank/DDBJ databases">
        <authorList>
            <person name="Palmer J.M."/>
        </authorList>
    </citation>
    <scope>NUCLEOTIDE SEQUENCE [LARGE SCALE GENOMIC DNA]</scope>
    <source>
        <strain evidence="2 3">TWF694</strain>
    </source>
</reference>
<feature type="transmembrane region" description="Helical" evidence="1">
    <location>
        <begin position="71"/>
        <end position="92"/>
    </location>
</feature>
<protein>
    <submittedName>
        <fullName evidence="2">Uncharacterized protein</fullName>
    </submittedName>
</protein>
<dbReference type="EMBL" id="JAVHJO010000001">
    <property type="protein sequence ID" value="KAK6544686.1"/>
    <property type="molecule type" value="Genomic_DNA"/>
</dbReference>
<accession>A0AAV9XT99</accession>
<feature type="transmembrane region" description="Helical" evidence="1">
    <location>
        <begin position="36"/>
        <end position="59"/>
    </location>
</feature>
<dbReference type="AlphaFoldDB" id="A0AAV9XT99"/>
<evidence type="ECO:0000256" key="1">
    <source>
        <dbReference type="SAM" id="Phobius"/>
    </source>
</evidence>